<dbReference type="GO" id="GO:0003676">
    <property type="term" value="F:nucleic acid binding"/>
    <property type="evidence" value="ECO:0007669"/>
    <property type="project" value="InterPro"/>
</dbReference>
<keyword evidence="2" id="KW-0269">Exonuclease</keyword>
<proteinExistence type="predicted"/>
<accession>A0AAE9Y852</accession>
<dbReference type="RefSeq" id="WP_272735599.1">
    <property type="nucleotide sequence ID" value="NZ_CP116942.1"/>
</dbReference>
<dbReference type="AlphaFoldDB" id="A0AAE9Y852"/>
<reference evidence="2" key="1">
    <citation type="submission" date="2023-01" db="EMBL/GenBank/DDBJ databases">
        <title>The diversity of Class Acidimicrobiia in South China Sea sediment environments and the proposal of Iamia marina sp. nov., a novel species of the genus Iamia.</title>
        <authorList>
            <person name="He Y."/>
            <person name="Tian X."/>
        </authorList>
    </citation>
    <scope>NUCLEOTIDE SEQUENCE</scope>
    <source>
        <strain evidence="2">DSM 19957</strain>
    </source>
</reference>
<dbReference type="Proteomes" id="UP001216390">
    <property type="component" value="Chromosome"/>
</dbReference>
<dbReference type="InterPro" id="IPR038720">
    <property type="entry name" value="YprB_RNase_H-like_dom"/>
</dbReference>
<keyword evidence="2" id="KW-0378">Hydrolase</keyword>
<keyword evidence="2" id="KW-0540">Nuclease</keyword>
<gene>
    <name evidence="2" type="ORF">PO878_16360</name>
</gene>
<dbReference type="Pfam" id="PF13482">
    <property type="entry name" value="RNase_H_2"/>
    <property type="match status" value="1"/>
</dbReference>
<dbReference type="Gene3D" id="3.30.420.10">
    <property type="entry name" value="Ribonuclease H-like superfamily/Ribonuclease H"/>
    <property type="match status" value="1"/>
</dbReference>
<dbReference type="InterPro" id="IPR012337">
    <property type="entry name" value="RNaseH-like_sf"/>
</dbReference>
<keyword evidence="3" id="KW-1185">Reference proteome</keyword>
<dbReference type="GO" id="GO:0004527">
    <property type="term" value="F:exonuclease activity"/>
    <property type="evidence" value="ECO:0007669"/>
    <property type="project" value="UniProtKB-KW"/>
</dbReference>
<sequence length="208" mass="22802">MTRRPVVYGLDIETDTSTDGLDPRVAPVLTVALSMGSHDETFSGRESTLLCDLDERLRSLPPGVIATWNGSAFDLPFLAYRAALHRLDLGLRLLLDPGLRTSRAPLPGHPGAYRGAWHAHRHLDAYRLYKSDVGPVLRVSCSLKSIARLVGLTPVEVDRERVHDLSHEALHAYASSDARLARVLTERRMPGAARFVDHLDEPGASATA</sequence>
<feature type="domain" description="YprB ribonuclease H-like" evidence="1">
    <location>
        <begin position="15"/>
        <end position="153"/>
    </location>
</feature>
<dbReference type="KEGG" id="ima:PO878_16360"/>
<organism evidence="2 3">
    <name type="scientific">Iamia majanohamensis</name>
    <dbReference type="NCBI Taxonomy" id="467976"/>
    <lineage>
        <taxon>Bacteria</taxon>
        <taxon>Bacillati</taxon>
        <taxon>Actinomycetota</taxon>
        <taxon>Acidimicrobiia</taxon>
        <taxon>Acidimicrobiales</taxon>
        <taxon>Iamiaceae</taxon>
        <taxon>Iamia</taxon>
    </lineage>
</organism>
<evidence type="ECO:0000259" key="1">
    <source>
        <dbReference type="Pfam" id="PF13482"/>
    </source>
</evidence>
<dbReference type="EMBL" id="CP116942">
    <property type="protein sequence ID" value="WCO66074.1"/>
    <property type="molecule type" value="Genomic_DNA"/>
</dbReference>
<dbReference type="SUPFAM" id="SSF53098">
    <property type="entry name" value="Ribonuclease H-like"/>
    <property type="match status" value="1"/>
</dbReference>
<name>A0AAE9Y852_9ACTN</name>
<evidence type="ECO:0000313" key="2">
    <source>
        <dbReference type="EMBL" id="WCO66074.1"/>
    </source>
</evidence>
<protein>
    <submittedName>
        <fullName evidence="2">3'-5' exonuclease</fullName>
    </submittedName>
</protein>
<dbReference type="InterPro" id="IPR036397">
    <property type="entry name" value="RNaseH_sf"/>
</dbReference>
<evidence type="ECO:0000313" key="3">
    <source>
        <dbReference type="Proteomes" id="UP001216390"/>
    </source>
</evidence>